<dbReference type="KEGG" id="cja:CJA_1702"/>
<dbReference type="HOGENOM" id="CLU_185064_0_0_6"/>
<name>B3PEX6_CELJU</name>
<dbReference type="STRING" id="498211.CJA_1702"/>
<evidence type="ECO:0008006" key="3">
    <source>
        <dbReference type="Google" id="ProtNLM"/>
    </source>
</evidence>
<sequence length="94" mass="10467">MQSHLKLVKPPLYSGQDGIAAMRALQRELSLALQVEDWARVRHLDRICVLLIERVIAANKDDKSTLICALSELKGVYAGLIAQCQQEVSLMANH</sequence>
<organism evidence="1 2">
    <name type="scientific">Cellvibrio japonicus (strain Ueda107)</name>
    <name type="common">Pseudomonas fluorescens subsp. cellulosa</name>
    <dbReference type="NCBI Taxonomy" id="498211"/>
    <lineage>
        <taxon>Bacteria</taxon>
        <taxon>Pseudomonadati</taxon>
        <taxon>Pseudomonadota</taxon>
        <taxon>Gammaproteobacteria</taxon>
        <taxon>Cellvibrionales</taxon>
        <taxon>Cellvibrionaceae</taxon>
        <taxon>Cellvibrio</taxon>
    </lineage>
</organism>
<dbReference type="eggNOG" id="ENOG50343YF">
    <property type="taxonomic scope" value="Bacteria"/>
</dbReference>
<keyword evidence="2" id="KW-1185">Reference proteome</keyword>
<protein>
    <recommendedName>
        <fullName evidence="3">Flagellar protein FliT</fullName>
    </recommendedName>
</protein>
<evidence type="ECO:0000313" key="1">
    <source>
        <dbReference type="EMBL" id="ACE84620.1"/>
    </source>
</evidence>
<evidence type="ECO:0000313" key="2">
    <source>
        <dbReference type="Proteomes" id="UP000001036"/>
    </source>
</evidence>
<dbReference type="EMBL" id="CP000934">
    <property type="protein sequence ID" value="ACE84620.1"/>
    <property type="molecule type" value="Genomic_DNA"/>
</dbReference>
<dbReference type="OrthoDB" id="5703991at2"/>
<dbReference type="Proteomes" id="UP000001036">
    <property type="component" value="Chromosome"/>
</dbReference>
<accession>B3PEX6</accession>
<dbReference type="RefSeq" id="WP_012487324.1">
    <property type="nucleotide sequence ID" value="NC_010995.1"/>
</dbReference>
<proteinExistence type="predicted"/>
<reference evidence="1 2" key="1">
    <citation type="journal article" date="2008" name="J. Bacteriol.">
        <title>Insights into plant cell wall degradation from the genome sequence of the soil bacterium Cellvibrio japonicus.</title>
        <authorList>
            <person name="Deboy R.T."/>
            <person name="Mongodin E.F."/>
            <person name="Fouts D.E."/>
            <person name="Tailford L.E."/>
            <person name="Khouri H."/>
            <person name="Emerson J.B."/>
            <person name="Mohamoud Y."/>
            <person name="Watkins K."/>
            <person name="Henrissat B."/>
            <person name="Gilbert H.J."/>
            <person name="Nelson K.E."/>
        </authorList>
    </citation>
    <scope>NUCLEOTIDE SEQUENCE [LARGE SCALE GENOMIC DNA]</scope>
    <source>
        <strain evidence="1 2">Ueda107</strain>
    </source>
</reference>
<gene>
    <name evidence="1" type="ordered locus">CJA_1702</name>
</gene>
<dbReference type="AlphaFoldDB" id="B3PEX6"/>